<protein>
    <submittedName>
        <fullName evidence="3">Sporulation-specific L-Ala-D-Glu endopeptidase</fullName>
    </submittedName>
</protein>
<dbReference type="InterPro" id="IPR050570">
    <property type="entry name" value="Cell_wall_metabolism_enzyme"/>
</dbReference>
<proteinExistence type="predicted"/>
<evidence type="ECO:0000259" key="2">
    <source>
        <dbReference type="Pfam" id="PF01551"/>
    </source>
</evidence>
<evidence type="ECO:0000313" key="4">
    <source>
        <dbReference type="Proteomes" id="UP000002233"/>
    </source>
</evidence>
<dbReference type="SUPFAM" id="SSF51261">
    <property type="entry name" value="Duplicated hybrid motif"/>
    <property type="match status" value="1"/>
</dbReference>
<dbReference type="HOGENOM" id="CLU_849020_0_0_9"/>
<evidence type="ECO:0000256" key="1">
    <source>
        <dbReference type="ARBA" id="ARBA00022729"/>
    </source>
</evidence>
<organism evidence="3 4">
    <name type="scientific">Bacillus spizizenii (strain ATCC 23059 / NRRL B-14472 / W23)</name>
    <name type="common">Bacillus subtilis subsp. spizizenii</name>
    <dbReference type="NCBI Taxonomy" id="655816"/>
    <lineage>
        <taxon>Bacteria</taxon>
        <taxon>Bacillati</taxon>
        <taxon>Bacillota</taxon>
        <taxon>Bacilli</taxon>
        <taxon>Bacillales</taxon>
        <taxon>Bacillaceae</taxon>
        <taxon>Bacillus</taxon>
    </lineage>
</organism>
<dbReference type="CDD" id="cd12797">
    <property type="entry name" value="M23_peptidase"/>
    <property type="match status" value="1"/>
</dbReference>
<dbReference type="PANTHER" id="PTHR21666:SF289">
    <property type="entry name" value="L-ALA--D-GLU ENDOPEPTIDASE"/>
    <property type="match status" value="1"/>
</dbReference>
<dbReference type="KEGG" id="bss:BSUW23_15770"/>
<dbReference type="PANTHER" id="PTHR21666">
    <property type="entry name" value="PEPTIDASE-RELATED"/>
    <property type="match status" value="1"/>
</dbReference>
<dbReference type="MEROPS" id="M23.010"/>
<dbReference type="Pfam" id="PF01551">
    <property type="entry name" value="Peptidase_M23"/>
    <property type="match status" value="1"/>
</dbReference>
<feature type="domain" description="M23ase beta-sheet core" evidence="2">
    <location>
        <begin position="226"/>
        <end position="324"/>
    </location>
</feature>
<keyword evidence="1" id="KW-0732">Signal</keyword>
<dbReference type="Gene3D" id="2.70.70.10">
    <property type="entry name" value="Glucose Permease (Domain IIA)"/>
    <property type="match status" value="1"/>
</dbReference>
<accession>E0U0P5</accession>
<name>E0U0P5_BACSH</name>
<reference evidence="3 4" key="2">
    <citation type="journal article" date="2011" name="Microbiology">
        <title>The genome sequence of Bacillus subtilis subsp. spizizenii W23: insights into speciation within the B. subtilis complex and into the history of B. subtilis genetics.</title>
        <authorList>
            <person name="Zeigler D.R."/>
        </authorList>
    </citation>
    <scope>NUCLEOTIDE SEQUENCE [LARGE SCALE GENOMIC DNA]</scope>
    <source>
        <strain evidence="4">ATCC 23059 / NRRL B-14472 / W23</strain>
    </source>
</reference>
<reference key="1">
    <citation type="submission" date="2010-08" db="EMBL/GenBank/DDBJ databases">
        <authorList>
            <person name="Zeigler D.R."/>
        </authorList>
    </citation>
    <scope>NUCLEOTIDE SEQUENCE</scope>
    <source>
        <strain>W23</strain>
    </source>
</reference>
<dbReference type="InterPro" id="IPR016047">
    <property type="entry name" value="M23ase_b-sheet_dom"/>
</dbReference>
<dbReference type="GO" id="GO:0004222">
    <property type="term" value="F:metalloendopeptidase activity"/>
    <property type="evidence" value="ECO:0007669"/>
    <property type="project" value="TreeGrafter"/>
</dbReference>
<evidence type="ECO:0000313" key="3">
    <source>
        <dbReference type="EMBL" id="ADM39191.1"/>
    </source>
</evidence>
<sequence>MITDIFKPAFRKLCVFNMKGDYFVKVLLSALLLLLFAFEPSAYGKKLSDPMLSKRMELYHKVEAVTQIPWYALAAVDQYEENVRSNRKDLPDKAGIISIYIPDEVWSGPENPNPKDDAPLSIKVFDGIGMDGDGDGKAEVSNDEDILYTFSQYLLSYGTDEDNIRIGLWNYYRRDQTVGIISEFMKLFKAYGHIDLGEHAFPLPIRTDYSYRSTWGDARGFGGRRIHEGTDIFAHYGLPVKSTCYGVVEMKGWNRFGGWRIGIRDINNTYHYFAHLNGFAKGIKTGQIVEPGQVIGSVGSSGYGPPGTAGKFPPHLHYGMYKDNGKTEWSFDPYPHLRAWERYEYKKKK</sequence>
<dbReference type="AlphaFoldDB" id="E0U0P5"/>
<dbReference type="EMBL" id="CP002183">
    <property type="protein sequence ID" value="ADM39191.1"/>
    <property type="molecule type" value="Genomic_DNA"/>
</dbReference>
<dbReference type="InterPro" id="IPR011055">
    <property type="entry name" value="Dup_hybrid_motif"/>
</dbReference>
<dbReference type="Proteomes" id="UP000002233">
    <property type="component" value="Chromosome"/>
</dbReference>
<gene>
    <name evidence="3" type="primary">lytH</name>
    <name evidence="3" type="ordered locus">BSUW23_15770</name>
</gene>